<dbReference type="InterPro" id="IPR010998">
    <property type="entry name" value="Integrase_recombinase_N"/>
</dbReference>
<dbReference type="InterPro" id="IPR052055">
    <property type="entry name" value="Hepadnavirus_pol/RT"/>
</dbReference>
<dbReference type="GO" id="GO:0003964">
    <property type="term" value="F:RNA-directed DNA polymerase activity"/>
    <property type="evidence" value="ECO:0007669"/>
    <property type="project" value="UniProtKB-KW"/>
</dbReference>
<keyword evidence="3" id="KW-0548">Nucleotidyltransferase</keyword>
<feature type="compositionally biased region" description="Low complexity" evidence="2">
    <location>
        <begin position="1472"/>
        <end position="1485"/>
    </location>
</feature>
<proteinExistence type="predicted"/>
<feature type="region of interest" description="Disordered" evidence="2">
    <location>
        <begin position="142"/>
        <end position="165"/>
    </location>
</feature>
<accession>A0A5N5QEN2</accession>
<protein>
    <submittedName>
        <fullName evidence="3">Reverse transcriptase (RNA-dependent DNA polymerase) domain-containing protein</fullName>
    </submittedName>
</protein>
<dbReference type="CDD" id="cd09275">
    <property type="entry name" value="RNase_HI_RT_DIRS1"/>
    <property type="match status" value="1"/>
</dbReference>
<name>A0A5N5QEN2_9AGAM</name>
<evidence type="ECO:0000313" key="3">
    <source>
        <dbReference type="EMBL" id="KAB5590210.1"/>
    </source>
</evidence>
<evidence type="ECO:0000256" key="1">
    <source>
        <dbReference type="ARBA" id="ARBA00023125"/>
    </source>
</evidence>
<feature type="region of interest" description="Disordered" evidence="2">
    <location>
        <begin position="46"/>
        <end position="104"/>
    </location>
</feature>
<dbReference type="Gene3D" id="1.10.150.130">
    <property type="match status" value="1"/>
</dbReference>
<feature type="region of interest" description="Disordered" evidence="2">
    <location>
        <begin position="323"/>
        <end position="423"/>
    </location>
</feature>
<dbReference type="PANTHER" id="PTHR33050:SF7">
    <property type="entry name" value="RIBONUCLEASE H"/>
    <property type="match status" value="1"/>
</dbReference>
<feature type="compositionally biased region" description="Pro residues" evidence="2">
    <location>
        <begin position="977"/>
        <end position="987"/>
    </location>
</feature>
<keyword evidence="3" id="KW-0695">RNA-directed DNA polymerase</keyword>
<keyword evidence="3" id="KW-0808">Transferase</keyword>
<feature type="compositionally biased region" description="Polar residues" evidence="2">
    <location>
        <begin position="1075"/>
        <end position="1087"/>
    </location>
</feature>
<comment type="caution">
    <text evidence="3">The sequence shown here is derived from an EMBL/GenBank/DDBJ whole genome shotgun (WGS) entry which is preliminary data.</text>
</comment>
<feature type="region of interest" description="Disordered" evidence="2">
    <location>
        <begin position="977"/>
        <end position="997"/>
    </location>
</feature>
<dbReference type="Proteomes" id="UP000383932">
    <property type="component" value="Unassembled WGS sequence"/>
</dbReference>
<feature type="compositionally biased region" description="Low complexity" evidence="2">
    <location>
        <begin position="344"/>
        <end position="356"/>
    </location>
</feature>
<keyword evidence="4" id="KW-1185">Reference proteome</keyword>
<organism evidence="3 4">
    <name type="scientific">Ceratobasidium theobromae</name>
    <dbReference type="NCBI Taxonomy" id="1582974"/>
    <lineage>
        <taxon>Eukaryota</taxon>
        <taxon>Fungi</taxon>
        <taxon>Dikarya</taxon>
        <taxon>Basidiomycota</taxon>
        <taxon>Agaricomycotina</taxon>
        <taxon>Agaricomycetes</taxon>
        <taxon>Cantharellales</taxon>
        <taxon>Ceratobasidiaceae</taxon>
        <taxon>Ceratobasidium</taxon>
    </lineage>
</organism>
<dbReference type="PANTHER" id="PTHR33050">
    <property type="entry name" value="REVERSE TRANSCRIPTASE DOMAIN-CONTAINING PROTEIN"/>
    <property type="match status" value="1"/>
</dbReference>
<reference evidence="3 4" key="1">
    <citation type="journal article" date="2019" name="Fungal Biol. Biotechnol.">
        <title>Draft genome sequence of fastidious pathogen Ceratobasidium theobromae, which causes vascular-streak dieback in Theobroma cacao.</title>
        <authorList>
            <person name="Ali S.S."/>
            <person name="Asman A."/>
            <person name="Shao J."/>
            <person name="Firmansyah A.P."/>
            <person name="Susilo A.W."/>
            <person name="Rosmana A."/>
            <person name="McMahon P."/>
            <person name="Junaid M."/>
            <person name="Guest D."/>
            <person name="Kheng T.Y."/>
            <person name="Meinhardt L.W."/>
            <person name="Bailey B.A."/>
        </authorList>
    </citation>
    <scope>NUCLEOTIDE SEQUENCE [LARGE SCALE GENOMIC DNA]</scope>
    <source>
        <strain evidence="3 4">CT2</strain>
    </source>
</reference>
<keyword evidence="1" id="KW-0238">DNA-binding</keyword>
<dbReference type="SUPFAM" id="SSF56672">
    <property type="entry name" value="DNA/RNA polymerases"/>
    <property type="match status" value="1"/>
</dbReference>
<gene>
    <name evidence="3" type="ORF">CTheo_6357</name>
</gene>
<feature type="compositionally biased region" description="Pro residues" evidence="2">
    <location>
        <begin position="87"/>
        <end position="97"/>
    </location>
</feature>
<feature type="region of interest" description="Disordered" evidence="2">
    <location>
        <begin position="1043"/>
        <end position="1105"/>
    </location>
</feature>
<sequence>MAPSRPKPRCDQCVARGRHSKCDRKAPCGACVRLDSADLCSLGTADRALPPPLPQRAQNTEGVHGIRPPIARTTPSNPSIHTSSSPLSPPPVSPPASPGMFPHRPIPAPAFGRSVSPILDKDHEILRLQAEVAALRPRPFLDHPQQLNAPLPTPPSHPQPTRRQPIPGKVAEAVRFQIPQPAIDVMKDGWRRHIPLTMLTDRFCASYSHAPPRDLLQFDRSNRTLVPRASDLSDIGEDRLSVPEWIEAWKRLISLIESYQPTLVQPWLRHYHIVFMDTNFSTLFHIWLAYDIQVRRRAIDEDLDPATFQSNIFECVKLATQSDTRDRHPRSYVPGSPARRRSRSPPSTRTSYMPYSRPMRLSSMPDRARSPPPRSDPLRVDSKSRSRKRAKCLRCGSTDHQPRHCLADRRANDPSVTPSTAQKAAPTGIVNMAPTFAPSVATQAMMPSRARTDPRKIVTPLHADAWRTVLTNLDLIPSFSDIPTGLSQGFHLGANPPPHTPFTPPNHSSARDFPEAVLNHIRSELDAGRYSGPFDKDTLVSLIGSFRSSPLGVVPKSVPGESTPRYSPACGAFFDDIAEIVLVSPPGTTAATLDVDAAYRRMPIHPDDQPNLVVAWDNEFYVDHCAPFGAASSNGIFGRCGDAMQMILSISLGLSVRKWVDDFIIFRPPPDLPGGSTSIEDIYSIAAPLGWPWKSSKTCPFADTFTFLGFRWSIPDRTVDIPLAKRQKYVARLHAWVDAGRSTLADTQQLTGTLIHCTHVIPDGRAWLAGLFRFCATFPHAFHKRFIVHTIPQYARDDANWWLHRLRSECQLYLRSLPPSFPTPFYMDASTSFGIAVTSPTNWMAWRLLHPWHADGRDIGWAEMAAVAMALEVAISCGIRDATVTFRSDNQGVVFALEAGRSRNPPQNELLKYITKRAEDVNIRLHTTYIASAANPADPPSRGIRPHSTLSPFPGLITIPTILAPFVAHAHLLPPPNLTPRAPPPTNRLPNHASRAPTHYPLPYHFLPNASTTITQSHTTRLATMHNRVVIQNLFLEAHSSYLQSKPNTPPSPPTITTPSLPPPPRVPPPRHTQSRPSPYTLPSTPSRLIPPPSNPDIPLSPAANTGLSKALQHGLAHNTQVNYTSAITRFTNFCERENIAPPLRFPASEFVLCAFVGSFTDSQSGHSAANAIAALKSWHLLNGQPWNGGHLLAHVLRGSNILTPLAARRLPRPPVTTTMLSDLRSGLSAQDPLDTAVLAAALTAFWGQCRLGELLGSSRLKHNPASFPSRTSFNITAQPNSAAELTLPRTKTNQARGQTIFLTSQRQGLSPIKAIVNHLATNSSIPSSHHLFSSRDATRYGPPMATPELPATVFASEALMHTYPLGSPMMLSRCLAAGPLTHFLNTGVASTTLRTSMQETSNLPYSIPFFPDRHPSTSRRLTSCSTLASPGCRAVLVACPGLPLPGVLPCLPASLSSLNSLGPGAPPLPTHRPLLRLAPARSGG</sequence>
<feature type="compositionally biased region" description="Basic and acidic residues" evidence="2">
    <location>
        <begin position="400"/>
        <end position="412"/>
    </location>
</feature>
<dbReference type="InterPro" id="IPR043502">
    <property type="entry name" value="DNA/RNA_pol_sf"/>
</dbReference>
<dbReference type="GO" id="GO:0003677">
    <property type="term" value="F:DNA binding"/>
    <property type="evidence" value="ECO:0007669"/>
    <property type="project" value="UniProtKB-KW"/>
</dbReference>
<feature type="region of interest" description="Disordered" evidence="2">
    <location>
        <begin position="1465"/>
        <end position="1485"/>
    </location>
</feature>
<evidence type="ECO:0000313" key="4">
    <source>
        <dbReference type="Proteomes" id="UP000383932"/>
    </source>
</evidence>
<dbReference type="SUPFAM" id="SSF47823">
    <property type="entry name" value="lambda integrase-like, N-terminal domain"/>
    <property type="match status" value="1"/>
</dbReference>
<feature type="compositionally biased region" description="Pro residues" evidence="2">
    <location>
        <begin position="1048"/>
        <end position="1071"/>
    </location>
</feature>
<dbReference type="EMBL" id="SSOP01000188">
    <property type="protein sequence ID" value="KAB5590210.1"/>
    <property type="molecule type" value="Genomic_DNA"/>
</dbReference>
<dbReference type="OrthoDB" id="3254696at2759"/>
<evidence type="ECO:0000256" key="2">
    <source>
        <dbReference type="SAM" id="MobiDB-lite"/>
    </source>
</evidence>
<feature type="compositionally biased region" description="Low complexity" evidence="2">
    <location>
        <begin position="75"/>
        <end position="86"/>
    </location>
</feature>